<dbReference type="AlphaFoldDB" id="A0A9W8JCB1"/>
<feature type="non-terminal residue" evidence="1">
    <location>
        <position position="1"/>
    </location>
</feature>
<proteinExistence type="predicted"/>
<dbReference type="EMBL" id="JANBPK010000776">
    <property type="protein sequence ID" value="KAJ2932281.1"/>
    <property type="molecule type" value="Genomic_DNA"/>
</dbReference>
<comment type="caution">
    <text evidence="1">The sequence shown here is derived from an EMBL/GenBank/DDBJ whole genome shotgun (WGS) entry which is preliminary data.</text>
</comment>
<keyword evidence="2" id="KW-1185">Reference proteome</keyword>
<reference evidence="1" key="1">
    <citation type="submission" date="2022-06" db="EMBL/GenBank/DDBJ databases">
        <title>Genome Sequence of Candolleomyces eurysporus.</title>
        <authorList>
            <person name="Buettner E."/>
        </authorList>
    </citation>
    <scope>NUCLEOTIDE SEQUENCE</scope>
    <source>
        <strain evidence="1">VTCC 930004</strain>
    </source>
</reference>
<gene>
    <name evidence="1" type="ORF">H1R20_g4818</name>
</gene>
<protein>
    <submittedName>
        <fullName evidence="1">Uncharacterized protein</fullName>
    </submittedName>
</protein>
<dbReference type="Proteomes" id="UP001140091">
    <property type="component" value="Unassembled WGS sequence"/>
</dbReference>
<evidence type="ECO:0000313" key="1">
    <source>
        <dbReference type="EMBL" id="KAJ2932281.1"/>
    </source>
</evidence>
<name>A0A9W8JCB1_9AGAR</name>
<organism evidence="1 2">
    <name type="scientific">Candolleomyces eurysporus</name>
    <dbReference type="NCBI Taxonomy" id="2828524"/>
    <lineage>
        <taxon>Eukaryota</taxon>
        <taxon>Fungi</taxon>
        <taxon>Dikarya</taxon>
        <taxon>Basidiomycota</taxon>
        <taxon>Agaricomycotina</taxon>
        <taxon>Agaricomycetes</taxon>
        <taxon>Agaricomycetidae</taxon>
        <taxon>Agaricales</taxon>
        <taxon>Agaricineae</taxon>
        <taxon>Psathyrellaceae</taxon>
        <taxon>Candolleomyces</taxon>
    </lineage>
</organism>
<sequence length="463" mass="52150">METNRKAGMTLCIDEIASDERLCWIPATDDIAGLCEHASQLSSTKFGKSLDTVRAVAEAVRSGRIHVGQEIMVAAFARNDENDYGAKPVLILPTCKRGSYEDAALIWEKLRQAWRLSPYGEVKHGKIWSLASDGDPKRRPALYLHCMVHEIRPEDGLFQQDLDWKHCFKRLCKLLCTREGILLNGTYINKTLLSSWLGRLMDVDWSDGSLYSLLNPLSSSSQEISALLDPKDPQDVPRAIKLLTLIPTLRKLDRVDMNPSELQTHSTLSLLGEMLEALVKPFIEPAQSLSQQITSLAKFAFILCALFIQHGSAFMPFHLYSDLQCMIRTAVFRVAHTKLLDEDRNVYLCLLGDDVLEVLFGRIRMIGGHSPNVAADEFCNRAAGAVRLDLIFQDYPKWERSARRLMLKRGRDADHLSPRHWKGELSARSCNLLRCWDTGISEATAALAKYGHSTTNFDTIFSN</sequence>
<dbReference type="OrthoDB" id="2691851at2759"/>
<accession>A0A9W8JCB1</accession>
<evidence type="ECO:0000313" key="2">
    <source>
        <dbReference type="Proteomes" id="UP001140091"/>
    </source>
</evidence>